<name>A0A2W5N3Q2_9BACT</name>
<dbReference type="EMBL" id="QFQB01000008">
    <property type="protein sequence ID" value="PZQ48026.1"/>
    <property type="molecule type" value="Genomic_DNA"/>
</dbReference>
<comment type="caution">
    <text evidence="1">The sequence shown here is derived from an EMBL/GenBank/DDBJ whole genome shotgun (WGS) entry which is preliminary data.</text>
</comment>
<proteinExistence type="predicted"/>
<evidence type="ECO:0000313" key="1">
    <source>
        <dbReference type="EMBL" id="PZQ48026.1"/>
    </source>
</evidence>
<reference evidence="1 2" key="1">
    <citation type="submission" date="2017-08" db="EMBL/GenBank/DDBJ databases">
        <title>Infants hospitalized years apart are colonized by the same room-sourced microbial strains.</title>
        <authorList>
            <person name="Brooks B."/>
            <person name="Olm M.R."/>
            <person name="Firek B.A."/>
            <person name="Baker R."/>
            <person name="Thomas B.C."/>
            <person name="Morowitz M.J."/>
            <person name="Banfield J.F."/>
        </authorList>
    </citation>
    <scope>NUCLEOTIDE SEQUENCE [LARGE SCALE GENOMIC DNA]</scope>
    <source>
        <strain evidence="1">S2_005_002_R2_29</strain>
    </source>
</reference>
<sequence>MFLSKSKDIIAVSEIKQPGDVLELNVLHVDHNGHIFQGRPMPQIQQSAIEQEKQKSSLLRLPLSLAFKAMTLKNLALAGALSYAGAALYEAGAPGQGNALYAACGFVAEDGKVHKHFYNSAAPDGRTGTKYDHYYSSAAEVFTACNKDMWQTTGIPRVITASVELTSPTLRGQNGKTGAPHSAGGFRVVDGNMDYAGHMMEDYALNVGDVEKQWISRPPNVWSDPKAVFAQIAVFAIDRAESKLTAAKKSLTAQQSPAAGSPSTAP</sequence>
<evidence type="ECO:0000313" key="2">
    <source>
        <dbReference type="Proteomes" id="UP000249417"/>
    </source>
</evidence>
<accession>A0A2W5N3Q2</accession>
<gene>
    <name evidence="1" type="ORF">DI551_02240</name>
</gene>
<organism evidence="1 2">
    <name type="scientific">Micavibrio aeruginosavorus</name>
    <dbReference type="NCBI Taxonomy" id="349221"/>
    <lineage>
        <taxon>Bacteria</taxon>
        <taxon>Pseudomonadati</taxon>
        <taxon>Bdellovibrionota</taxon>
        <taxon>Bdellovibrionia</taxon>
        <taxon>Bdellovibrionales</taxon>
        <taxon>Pseudobdellovibrionaceae</taxon>
        <taxon>Micavibrio</taxon>
    </lineage>
</organism>
<protein>
    <submittedName>
        <fullName evidence="1">Uncharacterized protein</fullName>
    </submittedName>
</protein>
<dbReference type="AlphaFoldDB" id="A0A2W5N3Q2"/>
<dbReference type="Proteomes" id="UP000249417">
    <property type="component" value="Unassembled WGS sequence"/>
</dbReference>